<evidence type="ECO:0000259" key="13">
    <source>
        <dbReference type="PROSITE" id="PS50110"/>
    </source>
</evidence>
<evidence type="ECO:0000256" key="5">
    <source>
        <dbReference type="ARBA" id="ARBA00022741"/>
    </source>
</evidence>
<feature type="region of interest" description="Disordered" evidence="11">
    <location>
        <begin position="263"/>
        <end position="284"/>
    </location>
</feature>
<dbReference type="PROSITE" id="PS50112">
    <property type="entry name" value="PAS"/>
    <property type="match status" value="1"/>
</dbReference>
<feature type="region of interest" description="Disordered" evidence="11">
    <location>
        <begin position="850"/>
        <end position="889"/>
    </location>
</feature>
<comment type="caution">
    <text evidence="10">Lacks conserved residue(s) required for the propagation of feature annotation.</text>
</comment>
<feature type="compositionally biased region" description="Polar residues" evidence="11">
    <location>
        <begin position="2765"/>
        <end position="2787"/>
    </location>
</feature>
<reference evidence="16 17" key="2">
    <citation type="submission" date="2016-08" db="EMBL/GenBank/DDBJ databases">
        <title>Pervasive Adenine N6-methylation of Active Genes in Fungi.</title>
        <authorList>
            <consortium name="DOE Joint Genome Institute"/>
            <person name="Mondo S.J."/>
            <person name="Dannebaum R.O."/>
            <person name="Kuo R.C."/>
            <person name="Labutti K."/>
            <person name="Haridas S."/>
            <person name="Kuo A."/>
            <person name="Salamov A."/>
            <person name="Ahrendt S.R."/>
            <person name="Lipzen A."/>
            <person name="Sullivan W."/>
            <person name="Andreopoulos W.B."/>
            <person name="Clum A."/>
            <person name="Lindquist E."/>
            <person name="Daum C."/>
            <person name="Ramamoorthy G.K."/>
            <person name="Gryganskyi A."/>
            <person name="Culley D."/>
            <person name="Magnuson J.K."/>
            <person name="James T.Y."/>
            <person name="O'Malley M.A."/>
            <person name="Stajich J.E."/>
            <person name="Spatafora J.W."/>
            <person name="Visel A."/>
            <person name="Grigoriev I.V."/>
        </authorList>
    </citation>
    <scope>NUCLEOTIDE SEQUENCE [LARGE SCALE GENOMIC DNA]</scope>
    <source>
        <strain evidence="17">finn</strain>
    </source>
</reference>
<feature type="domain" description="Response regulatory" evidence="13">
    <location>
        <begin position="2892"/>
        <end position="3010"/>
    </location>
</feature>
<dbReference type="PANTHER" id="PTHR24356">
    <property type="entry name" value="SERINE/THREONINE-PROTEIN KINASE"/>
    <property type="match status" value="1"/>
</dbReference>
<feature type="compositionally biased region" description="Low complexity" evidence="11">
    <location>
        <begin position="265"/>
        <end position="284"/>
    </location>
</feature>
<keyword evidence="7" id="KW-0067">ATP-binding</keyword>
<evidence type="ECO:0000313" key="17">
    <source>
        <dbReference type="Proteomes" id="UP000193719"/>
    </source>
</evidence>
<dbReference type="GO" id="GO:0005634">
    <property type="term" value="C:nucleus"/>
    <property type="evidence" value="ECO:0007669"/>
    <property type="project" value="TreeGrafter"/>
</dbReference>
<dbReference type="GO" id="GO:0006355">
    <property type="term" value="P:regulation of DNA-templated transcription"/>
    <property type="evidence" value="ECO:0007669"/>
    <property type="project" value="InterPro"/>
</dbReference>
<dbReference type="SMART" id="SM00133">
    <property type="entry name" value="S_TK_X"/>
    <property type="match status" value="1"/>
</dbReference>
<evidence type="ECO:0000259" key="15">
    <source>
        <dbReference type="PROSITE" id="PS51285"/>
    </source>
</evidence>
<evidence type="ECO:0000256" key="6">
    <source>
        <dbReference type="ARBA" id="ARBA00022777"/>
    </source>
</evidence>
<keyword evidence="4" id="KW-0808">Transferase</keyword>
<comment type="caution">
    <text evidence="16">The sequence shown here is derived from an EMBL/GenBank/DDBJ whole genome shotgun (WGS) entry which is preliminary data.</text>
</comment>
<dbReference type="Gene3D" id="3.40.50.2300">
    <property type="match status" value="1"/>
</dbReference>
<gene>
    <name evidence="16" type="ORF">BCR36DRAFT_580262</name>
</gene>
<evidence type="ECO:0000256" key="1">
    <source>
        <dbReference type="ARBA" id="ARBA00012513"/>
    </source>
</evidence>
<dbReference type="GO" id="GO:0000160">
    <property type="term" value="P:phosphorelay signal transduction system"/>
    <property type="evidence" value="ECO:0007669"/>
    <property type="project" value="InterPro"/>
</dbReference>
<dbReference type="InterPro" id="IPR035965">
    <property type="entry name" value="PAS-like_dom_sf"/>
</dbReference>
<feature type="region of interest" description="Disordered" evidence="11">
    <location>
        <begin position="1786"/>
        <end position="1811"/>
    </location>
</feature>
<evidence type="ECO:0000259" key="12">
    <source>
        <dbReference type="PROSITE" id="PS50011"/>
    </source>
</evidence>
<dbReference type="CDD" id="cd05579">
    <property type="entry name" value="STKc_MAST_like"/>
    <property type="match status" value="1"/>
</dbReference>
<dbReference type="CDD" id="cd00130">
    <property type="entry name" value="PAS"/>
    <property type="match status" value="1"/>
</dbReference>
<dbReference type="EMBL" id="MCFH01000005">
    <property type="protein sequence ID" value="ORX57693.1"/>
    <property type="molecule type" value="Genomic_DNA"/>
</dbReference>
<dbReference type="PROSITE" id="PS00108">
    <property type="entry name" value="PROTEIN_KINASE_ST"/>
    <property type="match status" value="1"/>
</dbReference>
<evidence type="ECO:0000256" key="8">
    <source>
        <dbReference type="ARBA" id="ARBA00047899"/>
    </source>
</evidence>
<feature type="domain" description="PAS" evidence="14">
    <location>
        <begin position="1151"/>
        <end position="1209"/>
    </location>
</feature>
<accession>A0A1Y1VIZ6</accession>
<keyword evidence="6" id="KW-0418">Kinase</keyword>
<dbReference type="SUPFAM" id="SSF52172">
    <property type="entry name" value="CheY-like"/>
    <property type="match status" value="1"/>
</dbReference>
<dbReference type="InterPro" id="IPR008271">
    <property type="entry name" value="Ser/Thr_kinase_AS"/>
</dbReference>
<dbReference type="InterPro" id="IPR013767">
    <property type="entry name" value="PAS_fold"/>
</dbReference>
<evidence type="ECO:0000256" key="3">
    <source>
        <dbReference type="ARBA" id="ARBA00022553"/>
    </source>
</evidence>
<evidence type="ECO:0000256" key="10">
    <source>
        <dbReference type="PROSITE-ProRule" id="PRU00169"/>
    </source>
</evidence>
<dbReference type="PROSITE" id="PS50011">
    <property type="entry name" value="PROTEIN_KINASE_DOM"/>
    <property type="match status" value="1"/>
</dbReference>
<keyword evidence="2" id="KW-0723">Serine/threonine-protein kinase</keyword>
<dbReference type="GO" id="GO:1901992">
    <property type="term" value="P:positive regulation of mitotic cell cycle phase transition"/>
    <property type="evidence" value="ECO:0007669"/>
    <property type="project" value="UniProtKB-ARBA"/>
</dbReference>
<dbReference type="InterPro" id="IPR000961">
    <property type="entry name" value="AGC-kinase_C"/>
</dbReference>
<dbReference type="Gene3D" id="1.10.510.10">
    <property type="entry name" value="Transferase(Phosphotransferase) domain 1"/>
    <property type="match status" value="2"/>
</dbReference>
<dbReference type="GO" id="GO:0004674">
    <property type="term" value="F:protein serine/threonine kinase activity"/>
    <property type="evidence" value="ECO:0007669"/>
    <property type="project" value="UniProtKB-KW"/>
</dbReference>
<keyword evidence="3" id="KW-0597">Phosphoprotein</keyword>
<dbReference type="InterPro" id="IPR000719">
    <property type="entry name" value="Prot_kinase_dom"/>
</dbReference>
<organism evidence="16 17">
    <name type="scientific">Piromyces finnis</name>
    <dbReference type="NCBI Taxonomy" id="1754191"/>
    <lineage>
        <taxon>Eukaryota</taxon>
        <taxon>Fungi</taxon>
        <taxon>Fungi incertae sedis</taxon>
        <taxon>Chytridiomycota</taxon>
        <taxon>Chytridiomycota incertae sedis</taxon>
        <taxon>Neocallimastigomycetes</taxon>
        <taxon>Neocallimastigales</taxon>
        <taxon>Neocallimastigaceae</taxon>
        <taxon>Piromyces</taxon>
    </lineage>
</organism>
<dbReference type="Pfam" id="PF00072">
    <property type="entry name" value="Response_reg"/>
    <property type="match status" value="1"/>
</dbReference>
<dbReference type="Gene3D" id="3.30.450.20">
    <property type="entry name" value="PAS domain"/>
    <property type="match status" value="1"/>
</dbReference>
<keyword evidence="17" id="KW-1185">Reference proteome</keyword>
<evidence type="ECO:0000259" key="14">
    <source>
        <dbReference type="PROSITE" id="PS50112"/>
    </source>
</evidence>
<feature type="region of interest" description="Disordered" evidence="11">
    <location>
        <begin position="85"/>
        <end position="144"/>
    </location>
</feature>
<dbReference type="InterPro" id="IPR011006">
    <property type="entry name" value="CheY-like_superfamily"/>
</dbReference>
<feature type="domain" description="Protein kinase" evidence="12">
    <location>
        <begin position="2187"/>
        <end position="2549"/>
    </location>
</feature>
<evidence type="ECO:0000256" key="11">
    <source>
        <dbReference type="SAM" id="MobiDB-lite"/>
    </source>
</evidence>
<feature type="domain" description="AGC-kinase C-terminal" evidence="15">
    <location>
        <begin position="2550"/>
        <end position="2633"/>
    </location>
</feature>
<name>A0A1Y1VIZ6_9FUNG</name>
<dbReference type="InterPro" id="IPR000014">
    <property type="entry name" value="PAS"/>
</dbReference>
<feature type="compositionally biased region" description="Acidic residues" evidence="11">
    <location>
        <begin position="1398"/>
        <end position="1413"/>
    </location>
</feature>
<comment type="catalytic activity">
    <reaction evidence="8">
        <text>L-threonyl-[protein] + ATP = O-phospho-L-threonyl-[protein] + ADP + H(+)</text>
        <dbReference type="Rhea" id="RHEA:46608"/>
        <dbReference type="Rhea" id="RHEA-COMP:11060"/>
        <dbReference type="Rhea" id="RHEA-COMP:11605"/>
        <dbReference type="ChEBI" id="CHEBI:15378"/>
        <dbReference type="ChEBI" id="CHEBI:30013"/>
        <dbReference type="ChEBI" id="CHEBI:30616"/>
        <dbReference type="ChEBI" id="CHEBI:61977"/>
        <dbReference type="ChEBI" id="CHEBI:456216"/>
        <dbReference type="EC" id="2.7.11.1"/>
    </reaction>
</comment>
<dbReference type="SUPFAM" id="SSF55785">
    <property type="entry name" value="PYP-like sensor domain (PAS domain)"/>
    <property type="match status" value="1"/>
</dbReference>
<feature type="region of interest" description="Disordered" evidence="11">
    <location>
        <begin position="1389"/>
        <end position="1462"/>
    </location>
</feature>
<dbReference type="InterPro" id="IPR011009">
    <property type="entry name" value="Kinase-like_dom_sf"/>
</dbReference>
<feature type="compositionally biased region" description="Polar residues" evidence="11">
    <location>
        <begin position="1801"/>
        <end position="1811"/>
    </location>
</feature>
<dbReference type="Gene3D" id="3.30.200.20">
    <property type="entry name" value="Phosphorylase Kinase, domain 1"/>
    <property type="match status" value="2"/>
</dbReference>
<reference evidence="16 17" key="1">
    <citation type="submission" date="2016-08" db="EMBL/GenBank/DDBJ databases">
        <title>Genomes of anaerobic fungi encode conserved fungal cellulosomes for biomass hydrolysis.</title>
        <authorList>
            <consortium name="DOE Joint Genome Institute"/>
            <person name="Haitjema C.H."/>
            <person name="Gilmore S.P."/>
            <person name="Henske J.K."/>
            <person name="Solomon K.V."/>
            <person name="De Groot R."/>
            <person name="Kuo A."/>
            <person name="Mondo S.J."/>
            <person name="Salamov A.A."/>
            <person name="Labutti K."/>
            <person name="Zhao Z."/>
            <person name="Chiniquy J."/>
            <person name="Barry K."/>
            <person name="Brewer H.M."/>
            <person name="Purvine S.O."/>
            <person name="Wright A.T."/>
            <person name="Boxma B."/>
            <person name="Van Alen T."/>
            <person name="Hackstein J.H."/>
            <person name="Baker S.E."/>
            <person name="Grigoriev I.V."/>
            <person name="O'Malley M.A."/>
        </authorList>
    </citation>
    <scope>NUCLEOTIDE SEQUENCE [LARGE SCALE GENOMIC DNA]</scope>
    <source>
        <strain evidence="17">finn</strain>
    </source>
</reference>
<dbReference type="CDD" id="cd17546">
    <property type="entry name" value="REC_hyHK_CKI1_RcsC-like"/>
    <property type="match status" value="1"/>
</dbReference>
<protein>
    <recommendedName>
        <fullName evidence="1">non-specific serine/threonine protein kinase</fullName>
        <ecNumber evidence="1">2.7.11.1</ecNumber>
    </recommendedName>
</protein>
<evidence type="ECO:0000256" key="4">
    <source>
        <dbReference type="ARBA" id="ARBA00022679"/>
    </source>
</evidence>
<feature type="region of interest" description="Disordered" evidence="11">
    <location>
        <begin position="1"/>
        <end position="55"/>
    </location>
</feature>
<comment type="catalytic activity">
    <reaction evidence="9">
        <text>L-seryl-[protein] + ATP = O-phospho-L-seryl-[protein] + ADP + H(+)</text>
        <dbReference type="Rhea" id="RHEA:17989"/>
        <dbReference type="Rhea" id="RHEA-COMP:9863"/>
        <dbReference type="Rhea" id="RHEA-COMP:11604"/>
        <dbReference type="ChEBI" id="CHEBI:15378"/>
        <dbReference type="ChEBI" id="CHEBI:29999"/>
        <dbReference type="ChEBI" id="CHEBI:30616"/>
        <dbReference type="ChEBI" id="CHEBI:83421"/>
        <dbReference type="ChEBI" id="CHEBI:456216"/>
        <dbReference type="EC" id="2.7.11.1"/>
    </reaction>
</comment>
<dbReference type="OrthoDB" id="162894at2759"/>
<dbReference type="STRING" id="1754191.A0A1Y1VIZ6"/>
<dbReference type="Pfam" id="PF00989">
    <property type="entry name" value="PAS"/>
    <property type="match status" value="1"/>
</dbReference>
<dbReference type="PANTHER" id="PTHR24356:SF1">
    <property type="entry name" value="SERINE_THREONINE-PROTEIN KINASE GREATWALL"/>
    <property type="match status" value="1"/>
</dbReference>
<feature type="compositionally biased region" description="Polar residues" evidence="11">
    <location>
        <begin position="869"/>
        <end position="889"/>
    </location>
</feature>
<dbReference type="PROSITE" id="PS51285">
    <property type="entry name" value="AGC_KINASE_CTER"/>
    <property type="match status" value="1"/>
</dbReference>
<dbReference type="InterPro" id="IPR050236">
    <property type="entry name" value="Ser_Thr_kinase_AGC"/>
</dbReference>
<feature type="region of interest" description="Disordered" evidence="11">
    <location>
        <begin position="2568"/>
        <end position="2611"/>
    </location>
</feature>
<feature type="compositionally biased region" description="Low complexity" evidence="11">
    <location>
        <begin position="26"/>
        <end position="41"/>
    </location>
</feature>
<feature type="compositionally biased region" description="Basic and acidic residues" evidence="11">
    <location>
        <begin position="1"/>
        <end position="19"/>
    </location>
</feature>
<dbReference type="FunFam" id="3.30.200.20:FF:001008">
    <property type="entry name" value="Serine/threonine-protein kinase cek1"/>
    <property type="match status" value="1"/>
</dbReference>
<dbReference type="InterPro" id="IPR001789">
    <property type="entry name" value="Sig_transdc_resp-reg_receiver"/>
</dbReference>
<feature type="region of interest" description="Disordered" evidence="11">
    <location>
        <begin position="2758"/>
        <end position="2787"/>
    </location>
</feature>
<dbReference type="SMART" id="SM00220">
    <property type="entry name" value="S_TKc"/>
    <property type="match status" value="1"/>
</dbReference>
<dbReference type="GO" id="GO:0005737">
    <property type="term" value="C:cytoplasm"/>
    <property type="evidence" value="ECO:0007669"/>
    <property type="project" value="TreeGrafter"/>
</dbReference>
<dbReference type="SMART" id="SM00091">
    <property type="entry name" value="PAS"/>
    <property type="match status" value="1"/>
</dbReference>
<dbReference type="Proteomes" id="UP000193719">
    <property type="component" value="Unassembled WGS sequence"/>
</dbReference>
<dbReference type="EC" id="2.7.11.1" evidence="1"/>
<dbReference type="GO" id="GO:0005524">
    <property type="term" value="F:ATP binding"/>
    <property type="evidence" value="ECO:0007669"/>
    <property type="project" value="UniProtKB-KW"/>
</dbReference>
<dbReference type="SMART" id="SM00448">
    <property type="entry name" value="REC"/>
    <property type="match status" value="1"/>
</dbReference>
<dbReference type="Pfam" id="PF00069">
    <property type="entry name" value="Pkinase"/>
    <property type="match status" value="2"/>
</dbReference>
<evidence type="ECO:0000256" key="9">
    <source>
        <dbReference type="ARBA" id="ARBA00048679"/>
    </source>
</evidence>
<feature type="compositionally biased region" description="Low complexity" evidence="11">
    <location>
        <begin position="85"/>
        <end position="143"/>
    </location>
</feature>
<evidence type="ECO:0000256" key="2">
    <source>
        <dbReference type="ARBA" id="ARBA00022527"/>
    </source>
</evidence>
<keyword evidence="5" id="KW-0547">Nucleotide-binding</keyword>
<feature type="compositionally biased region" description="Acidic residues" evidence="11">
    <location>
        <begin position="1448"/>
        <end position="1462"/>
    </location>
</feature>
<dbReference type="SUPFAM" id="SSF56112">
    <property type="entry name" value="Protein kinase-like (PK-like)"/>
    <property type="match status" value="1"/>
</dbReference>
<dbReference type="PROSITE" id="PS50110">
    <property type="entry name" value="RESPONSE_REGULATORY"/>
    <property type="match status" value="1"/>
</dbReference>
<proteinExistence type="predicted"/>
<evidence type="ECO:0000256" key="7">
    <source>
        <dbReference type="ARBA" id="ARBA00022840"/>
    </source>
</evidence>
<sequence length="3011" mass="339293">MEHKLQRSIRLDGKAERRLSPLNPLASQNSNSPVASSSIPIQKNDDTTPHVQSQLRKSTINNLEEFNNVIDNSITTIPNSNLLSSSSNNNINNNNNSNDTADSSLNTTPTTPTRSSSINNNNNKNNNNNNNKNNNSNNNNNRNFPEETIVKRKSVTGIPPSLRRLSRCLSDASELTMPSGDDPLFSISSTALIQTPTSVRPIPIPNPLPLCRINRCSVSLENEENTSNSSSSYANNTSSVKLSTITSTNANISSSNYNQPSSFHSINSTNNNDNSSLNNPNVSSSLSTTMSSIPIIGKNINNQFLSNSVSSSITSNNSLISNNSVVSNSNIVGSGFNRKFSNFIPSNPARRRSRGLSFNNNSNLVSHNYVNNFSSNSKNFKNITIQSQQNDEIFMIDDNDSSDDPKPPYPARLYALSSSSPCIYPIFKTNNTSNLPTPNQLNPNFHSQVNAIQNSEISSKKNSDEINFINYSFNKDKNYNKDSVSNSQVGRLRENSNKSSHVKNIEKLRSFRTRTFSANFEANNLNIKKREFQSYNNKNENTYQYLINLSREAKNFKWRSPNEINDIWSDIREEYKEEFDNLYTGNAFSPPLTPVQGFMSLRSQSPSLFMFDDESVDGDIFRNNLYNDSSIISDKNSVSSKRNTSLFISTNKFTHNRNKSFSHAISPESITSLRSPSIISFGQTNSKIVNNQNGESIKPEIIETMDNQMMVGNQDINNSTQPPNTSGYNRSLSDGDLSAYLKGFSNLKYSLKIAKTACNKELTKIIKILYAYIEEEIMLQKRQMTENIDINHSETSSANQVFNNISACTLKVAPSTISNNSNSIQLFSTKYNSDNEDDISNYSISSSLENSNVRKNNVNEDNAERNDDTQSQMKQISNDNIISTSSLSSGRNINDYNNGKFNSANSESSQISSSYKTHSYNNNISIKRKESMNSENDYGKIKNRTMQKNVCENSIESLFYMSKEEFTPLVEALTNAIYIAQTIIDMDVSDLITTGMCKNIIEEIQSLQILWNKNPLWPGKTYLVRMLMNFASVARLVEHLEADARIWNYPNKIAKDRSNKNSISSSSGTPMVNYMKQHHMHLKSNSDSRRNSISSFATSESEYAMDDEEYYEDDDFYNDYDSEYNSYRGKQKIGENNYENKRFKQQESWSQLELREAAIESQSLNVLIEMDLDGKILYVSPICFTVFAYEPNEILGTTVPPFLPPNSEDSNVFKDALKCLLADDNANIAMEINYRACRGDGRWLEMEGKGMLMIDRISKVKKSAVWVTRPIQLIGDGWEDVLSSSSDNASDHLQTTEINTQVTPTATSNLTSEIPPLPTNYTNNTLASHHKIKHIQSYNENKNSPLSECSYSIMNSSELDHKEDEGGETLEIRPIHRLSVIDTRTHKKSPLSIASEDMIMDDSDEDEENEDSISEIQKEDREHNEEEEDEGEKLNIQQEEDNSHLESQEEIPEENVIIDEDDDEYECEDIEGDEDNQNDDNMSNISYHGENLVLCHICERTVPIILFEQHSEICAEVNRTEMDIHLTDEELVNAKNQFNERINFIDQEIIREKNMTIQLLNNAMPLDDYQKQEQKSYINYLLKLKNIAQQYIDYIDKGLDLPIEEYSTMYESDYLNELHNNNHNNSINNNESSYSEDNISKQKNVLENMKIDEADDKDEEINGNTSIERSQNLMIEDSKQSFVNIKFSQSPRETKELLFLAKLDRKGSKEHLTDDNESIDDDNNIEENTENIEIYAIHPSPTNDDECSIFSENKSNISINVENVETEVDLANKIKYIKEWKGKQEEEFYPSPNSKKNNSNERLTVTNPNSNELSIMDDSSVLGLGLGLYHLCSDVEAIVKGKAENVEKLQISSARFHESMLNEETMKSDMLITDLENSNMENLSSVFNSEEGVDEDNENDRDSDDMMNENINDNEMNIVMKNDINCENDSIIQSDTEVGEEDFPCSSDDEDENDILWAENLNSNNITPTQQQHIPSLSNKPSLLETNFSLGNLQESSLFNTTLNGSSKKNKPVNLSINTGKSKERRSFLESLAEFIHFKPNHGQGQDYYIPPMSNSKIIDSAQMNTNDSNSSSFSTGLQKSTSQELLTTSISSNSNYINNNISNINNNKSPLVVKRSRPKSTSSSIRHQIENESVFIPSLIASPKLSRIRSLDNSNCLSPKISISSIPSSPLTATNMPRSVPSIKDFEIIKPISKGAFGAVYLAKKKVTGDYFAIKVLKKADMIAKNQVKNIRAERLILSQLDSPYVVKLYFSFQSHDNLYLVMEYLNGGDCAALIKAIGQLDEKWAKQYISEVTLGLEFLHSRGIIHRDLKPDNLLIDQNGHVKLTDFGLSRVGFLGRRARGVLDNQYYNNPSSPALRPDQFPPTPPTINNPNNLMASGFPPPLSPISALPMNNKVSELRILGNQTQQLLNHSRRSSIASSVSNSSDGPIKMYDGDGGLNNKSEHKIFVGTPDYLAPESILGLGQDSSVDWWALGVILYEFLYGIPPFHAETPMAVFENILARNIDWYEDEMDLSPEAFDLMDKLMCTSIELRLGTHGADGVKNHSFFKDINWSKVAEERATFIPKPSNAEDTEYFDNRGADKTDFNPEEEENNENSNNTSQVSESSLNTPNVGNEFGSFVYKNLPLLVKANSDVVKKIKSDILNHSIPTPSVVKEGTRNRCRSISLVSQNNRMRPRLSLINDGSVPPSPGGNNYIQNIKQQSRFDHGRRNSLPLKLSQSMTMPTINSPLIPSNLNNVSKNPYMPSILSINSSNGSISKEEANNNKNTLSQSLSDSKGNAPIRNSQSFMSNDINFEDNEHNHNIVKNEELEKGVNKSDNHNYNQFVESTEKEKSLEENCNKQDNFDDNEEKFGDNEKNLNEENIIKKRQNTIINMENEGSSNSTSGTRPLDILIVEDNPISSKVLESMLTKLNCRCVVVTNGADAIRCAMGDVKFDIIFMAIKMPLERYSFDGPIAARMIKSVTNINQNTPIIGVTAYEQTYNLTQEFDDILNKPITKDDLIQELEAFIN</sequence>
<feature type="compositionally biased region" description="Low complexity" evidence="11">
    <location>
        <begin position="2596"/>
        <end position="2608"/>
    </location>
</feature>
<evidence type="ECO:0000313" key="16">
    <source>
        <dbReference type="EMBL" id="ORX57693.1"/>
    </source>
</evidence>
<feature type="compositionally biased region" description="Basic and acidic residues" evidence="11">
    <location>
        <begin position="2577"/>
        <end position="2587"/>
    </location>
</feature>
<dbReference type="FunFam" id="1.10.510.10:FF:000340">
    <property type="entry name" value="Serine threonine protein kinase"/>
    <property type="match status" value="1"/>
</dbReference>